<dbReference type="InterPro" id="IPR001932">
    <property type="entry name" value="PPM-type_phosphatase-like_dom"/>
</dbReference>
<sequence>MGRDAPGGSRAMNSGMAVIGAMARACAHEMVDVLAAALHDELGVTAVELLLADYQLVTLLPVLDPAGPAAPLTGGPAAGCFTQQEPVADGTDLYVPVSIRGDRHGVLRATLPDAGALARHSATLAEVATVLAHMLPAADRATDRYDRVRRTRRLTLAAEMQWALLPGRSCRTATLDFAGQLEPAYAVRGDGFDWSDDHDRFTVTVTNGMGTGMEAATLTTVAITALRNARRAGLSLVDQASLADQALYSQFRGELHLSTLLLQLDPHTGQVTFIDAGSPVVLLLRAGDLDVVELAPQPPLGAQDGTEYTAQHVWLTPGDRLIVVSDGVTELRGGDGNRYAERALQRALRRTRAMAPLDAVRTVVGDLLTHHGTSPLDDDAVVTCLDWYGPRPPIAPEADVRALS</sequence>
<name>A0A8J3FHB3_9ACTN</name>
<dbReference type="PANTHER" id="PTHR43156:SF2">
    <property type="entry name" value="STAGE II SPORULATION PROTEIN E"/>
    <property type="match status" value="1"/>
</dbReference>
<dbReference type="InterPro" id="IPR052016">
    <property type="entry name" value="Bact_Sigma-Reg"/>
</dbReference>
<evidence type="ECO:0000313" key="4">
    <source>
        <dbReference type="Proteomes" id="UP000662200"/>
    </source>
</evidence>
<dbReference type="Pfam" id="PF07228">
    <property type="entry name" value="SpoIIE"/>
    <property type="match status" value="1"/>
</dbReference>
<dbReference type="AlphaFoldDB" id="A0A8J3FHB3"/>
<dbReference type="EMBL" id="BMQC01000006">
    <property type="protein sequence ID" value="GGK28214.1"/>
    <property type="molecule type" value="Genomic_DNA"/>
</dbReference>
<dbReference type="SUPFAM" id="SSF81606">
    <property type="entry name" value="PP2C-like"/>
    <property type="match status" value="1"/>
</dbReference>
<dbReference type="Gene3D" id="3.60.40.10">
    <property type="entry name" value="PPM-type phosphatase domain"/>
    <property type="match status" value="1"/>
</dbReference>
<comment type="caution">
    <text evidence="3">The sequence shown here is derived from an EMBL/GenBank/DDBJ whole genome shotgun (WGS) entry which is preliminary data.</text>
</comment>
<dbReference type="InterPro" id="IPR036457">
    <property type="entry name" value="PPM-type-like_dom_sf"/>
</dbReference>
<feature type="domain" description="PPM-type phosphatase" evidence="2">
    <location>
        <begin position="172"/>
        <end position="387"/>
    </location>
</feature>
<evidence type="ECO:0000256" key="1">
    <source>
        <dbReference type="ARBA" id="ARBA00022801"/>
    </source>
</evidence>
<gene>
    <name evidence="3" type="ORF">GCM10010124_21050</name>
</gene>
<organism evidence="3 4">
    <name type="scientific">Pilimelia terevasa</name>
    <dbReference type="NCBI Taxonomy" id="53372"/>
    <lineage>
        <taxon>Bacteria</taxon>
        <taxon>Bacillati</taxon>
        <taxon>Actinomycetota</taxon>
        <taxon>Actinomycetes</taxon>
        <taxon>Micromonosporales</taxon>
        <taxon>Micromonosporaceae</taxon>
        <taxon>Pilimelia</taxon>
    </lineage>
</organism>
<dbReference type="PANTHER" id="PTHR43156">
    <property type="entry name" value="STAGE II SPORULATION PROTEIN E-RELATED"/>
    <property type="match status" value="1"/>
</dbReference>
<reference evidence="3" key="1">
    <citation type="journal article" date="2014" name="Int. J. Syst. Evol. Microbiol.">
        <title>Complete genome sequence of Corynebacterium casei LMG S-19264T (=DSM 44701T), isolated from a smear-ripened cheese.</title>
        <authorList>
            <consortium name="US DOE Joint Genome Institute (JGI-PGF)"/>
            <person name="Walter F."/>
            <person name="Albersmeier A."/>
            <person name="Kalinowski J."/>
            <person name="Ruckert C."/>
        </authorList>
    </citation>
    <scope>NUCLEOTIDE SEQUENCE</scope>
    <source>
        <strain evidence="3">JCM 3091</strain>
    </source>
</reference>
<dbReference type="Proteomes" id="UP000662200">
    <property type="component" value="Unassembled WGS sequence"/>
</dbReference>
<evidence type="ECO:0000313" key="3">
    <source>
        <dbReference type="EMBL" id="GGK28214.1"/>
    </source>
</evidence>
<accession>A0A8J3FHB3</accession>
<dbReference type="SMART" id="SM00331">
    <property type="entry name" value="PP2C_SIG"/>
    <property type="match status" value="1"/>
</dbReference>
<proteinExistence type="predicted"/>
<evidence type="ECO:0000259" key="2">
    <source>
        <dbReference type="SMART" id="SM00331"/>
    </source>
</evidence>
<keyword evidence="4" id="KW-1185">Reference proteome</keyword>
<protein>
    <submittedName>
        <fullName evidence="3">Phosphatase</fullName>
    </submittedName>
</protein>
<dbReference type="GO" id="GO:0016791">
    <property type="term" value="F:phosphatase activity"/>
    <property type="evidence" value="ECO:0007669"/>
    <property type="project" value="TreeGrafter"/>
</dbReference>
<keyword evidence="1" id="KW-0378">Hydrolase</keyword>
<reference evidence="3" key="2">
    <citation type="submission" date="2020-09" db="EMBL/GenBank/DDBJ databases">
        <authorList>
            <person name="Sun Q."/>
            <person name="Ohkuma M."/>
        </authorList>
    </citation>
    <scope>NUCLEOTIDE SEQUENCE</scope>
    <source>
        <strain evidence="3">JCM 3091</strain>
    </source>
</reference>